<reference evidence="2 3" key="1">
    <citation type="submission" date="2019-02" db="EMBL/GenBank/DDBJ databases">
        <title>Deep-cultivation of Planctomycetes and their phenomic and genomic characterization uncovers novel biology.</title>
        <authorList>
            <person name="Wiegand S."/>
            <person name="Jogler M."/>
            <person name="Boedeker C."/>
            <person name="Pinto D."/>
            <person name="Vollmers J."/>
            <person name="Rivas-Marin E."/>
            <person name="Kohn T."/>
            <person name="Peeters S.H."/>
            <person name="Heuer A."/>
            <person name="Rast P."/>
            <person name="Oberbeckmann S."/>
            <person name="Bunk B."/>
            <person name="Jeske O."/>
            <person name="Meyerdierks A."/>
            <person name="Storesund J.E."/>
            <person name="Kallscheuer N."/>
            <person name="Luecker S."/>
            <person name="Lage O.M."/>
            <person name="Pohl T."/>
            <person name="Merkel B.J."/>
            <person name="Hornburger P."/>
            <person name="Mueller R.-W."/>
            <person name="Bruemmer F."/>
            <person name="Labrenz M."/>
            <person name="Spormann A.M."/>
            <person name="Op den Camp H."/>
            <person name="Overmann J."/>
            <person name="Amann R."/>
            <person name="Jetten M.S.M."/>
            <person name="Mascher T."/>
            <person name="Medema M.H."/>
            <person name="Devos D.P."/>
            <person name="Kaster A.-K."/>
            <person name="Ovreas L."/>
            <person name="Rohde M."/>
            <person name="Galperin M.Y."/>
            <person name="Jogler C."/>
        </authorList>
    </citation>
    <scope>NUCLEOTIDE SEQUENCE [LARGE SCALE GENOMIC DNA]</scope>
    <source>
        <strain evidence="2 3">K22_7</strain>
    </source>
</reference>
<name>A0A517NDV7_9BACT</name>
<proteinExistence type="predicted"/>
<gene>
    <name evidence="2" type="ORF">K227x_37020</name>
</gene>
<protein>
    <recommendedName>
        <fullName evidence="4">PHP domain protein</fullName>
    </recommendedName>
</protein>
<evidence type="ECO:0000313" key="2">
    <source>
        <dbReference type="EMBL" id="QDT05302.1"/>
    </source>
</evidence>
<dbReference type="InterPro" id="IPR016195">
    <property type="entry name" value="Pol/histidinol_Pase-like"/>
</dbReference>
<evidence type="ECO:0008006" key="4">
    <source>
        <dbReference type="Google" id="ProtNLM"/>
    </source>
</evidence>
<dbReference type="InterPro" id="IPR052018">
    <property type="entry name" value="PHP_domain"/>
</dbReference>
<dbReference type="GO" id="GO:0035312">
    <property type="term" value="F:5'-3' DNA exonuclease activity"/>
    <property type="evidence" value="ECO:0007669"/>
    <property type="project" value="TreeGrafter"/>
</dbReference>
<evidence type="ECO:0000256" key="1">
    <source>
        <dbReference type="SAM" id="MobiDB-lite"/>
    </source>
</evidence>
<accession>A0A517NDV7</accession>
<keyword evidence="3" id="KW-1185">Reference proteome</keyword>
<dbReference type="AlphaFoldDB" id="A0A517NDV7"/>
<dbReference type="Proteomes" id="UP000318538">
    <property type="component" value="Chromosome"/>
</dbReference>
<dbReference type="KEGG" id="rlc:K227x_37020"/>
<feature type="region of interest" description="Disordered" evidence="1">
    <location>
        <begin position="412"/>
        <end position="436"/>
    </location>
</feature>
<dbReference type="PANTHER" id="PTHR42924">
    <property type="entry name" value="EXONUCLEASE"/>
    <property type="match status" value="1"/>
</dbReference>
<sequence>MTASAEQSCLNQSGDLLSMNPSNPLRFLSFVVTTLFCFAAPLSAQAGDPPLKWWKGNLHTHSLWSDGDQFPEMIGDWYRQRDYNFLAITDHNVLSEGDRWMSLKKIVARSDDGILDRYRERFGDSWVETRSIQDGKDTEVRLKPLDEFRSQLEKSEKFILIPAEEISDRAEGKPVHINATNLLEAIPPSGGDTVREVMQNNLRAILAHEKSHGRHVLPHINHPNFHYAMTADDLAAVVSERFFEVYNGHPGVNHMGDHEHPSVERIWDLANAIRRTDLDIPPLMGLATDDSHEYHGKPGSRPGRGWVMVRSRYLSPEHLIKAMKAGDFYSSSGVTLRDLEYQPSTKTLSLQVEPQPGAKYKIEFIATLAPEPNETAEDAEKRIGKVVKSVEGVKASYQVTGRELYVRAVISSDQPPQDPSFKDQTQQAWTQPVGWE</sequence>
<dbReference type="PANTHER" id="PTHR42924:SF11">
    <property type="entry name" value="POLYMERASE_HISTIDINOL PHOSPHATASE N-TERMINAL DOMAIN-CONTAINING PROTEIN"/>
    <property type="match status" value="1"/>
</dbReference>
<dbReference type="EMBL" id="CP036525">
    <property type="protein sequence ID" value="QDT05302.1"/>
    <property type="molecule type" value="Genomic_DNA"/>
</dbReference>
<dbReference type="Gene3D" id="3.20.20.140">
    <property type="entry name" value="Metal-dependent hydrolases"/>
    <property type="match status" value="1"/>
</dbReference>
<dbReference type="GO" id="GO:0004534">
    <property type="term" value="F:5'-3' RNA exonuclease activity"/>
    <property type="evidence" value="ECO:0007669"/>
    <property type="project" value="TreeGrafter"/>
</dbReference>
<evidence type="ECO:0000313" key="3">
    <source>
        <dbReference type="Proteomes" id="UP000318538"/>
    </source>
</evidence>
<dbReference type="SUPFAM" id="SSF89550">
    <property type="entry name" value="PHP domain-like"/>
    <property type="match status" value="1"/>
</dbReference>
<organism evidence="2 3">
    <name type="scientific">Rubripirellula lacrimiformis</name>
    <dbReference type="NCBI Taxonomy" id="1930273"/>
    <lineage>
        <taxon>Bacteria</taxon>
        <taxon>Pseudomonadati</taxon>
        <taxon>Planctomycetota</taxon>
        <taxon>Planctomycetia</taxon>
        <taxon>Pirellulales</taxon>
        <taxon>Pirellulaceae</taxon>
        <taxon>Rubripirellula</taxon>
    </lineage>
</organism>